<sequence>MNKYCLLVLLFFVTVVASAQERKISGTLTDRDTHEAVTQTTVQLLKSDSTFVGGSISNEKGEFALTAPADGSYLLKVSSVGYLTYYKKLQITDGKNLALGNIVMNADAIMLKGATVTGQAVKVTVREDTFVYNSAAFRTPEGSTIEELVKRLPGAQISDDGKITINGKEVKKILIDGKEFMTGDTQTALKNLPTSIVDKIKAYDQRSDLARVSGIDDGDDQTVLDFGIKKGMNKGVFSNIDLAQGTQSRYADRLMGAYFKDEYRVMLFANANNTNDMGFPGGGGRGNFGRNRDGLNATKMLGTNFNYEKKDKLKIDWSVRWNHSDGDVQSRVATENFVSTAGSFSNSLNQSYSRSNKWNARGRLEWQPDSLTNIMFRPTFSYSTSDGTSTSISGTYNDNPYNYVADPLLASSIAQMAADSLMVNSRSLNSISYTQNQEAGGMLQLNRRLSANGRNVTVRADVDYAKTNAKSLSLSNVHLYQVKDATGVDSTYQTNRYLQTPTTAWTYSLQATYSEPLWRGTYLQFRYKYGYSRTTSDRATFDFSNLGEGFFGSQSPLYRGWNSYLSMLASPYESYRDQRLSRSSVYTNYTHELEMMLRFVGKKYKLNAGFMVQPQSSHFTQNYLGQFADTTRSVFNVSPALELRYKFSDVSQLRINYRGTSSQPSMSDLLDIVDDSDPLNVHRGNPGLKPSFTNSLRFFYNTYRERRQQAFMTFLDYSNTRNAVSNRVTYDEITGGRTTQPDNINGNWNANAGLMFNTAIDSAGVFNVNTFTNLGYNNYVGYISLNSTSGSQRNVTRSLSLSERLATSYRNSWFELELDGSFTYARSKNKLQLQNNLNTWQFAYGATLNFTLPWGMQLSTDLHQNSRRGYADRALNTNELVWNAQLSQSFLKGSPLSVSVQFFDILRQQSNFSRAINAYQRTDTEYNSINSYAMLHVVYRLNLFGGKDARQQMRNKRPQGDDEGPRGMPPGGAPGGVRPMGSGRPMGGGF</sequence>
<proteinExistence type="predicted"/>
<organism evidence="4 5">
    <name type="scientific">Hoylesella shahii DSM 15611 = JCM 12083</name>
    <dbReference type="NCBI Taxonomy" id="1122991"/>
    <lineage>
        <taxon>Bacteria</taxon>
        <taxon>Pseudomonadati</taxon>
        <taxon>Bacteroidota</taxon>
        <taxon>Bacteroidia</taxon>
        <taxon>Bacteroidales</taxon>
        <taxon>Prevotellaceae</taxon>
        <taxon>Hoylesella</taxon>
    </lineage>
</organism>
<evidence type="ECO:0000313" key="4">
    <source>
        <dbReference type="EMBL" id="PXX22266.1"/>
    </source>
</evidence>
<accession>A0A318HYY1</accession>
<dbReference type="Proteomes" id="UP000248314">
    <property type="component" value="Unassembled WGS sequence"/>
</dbReference>
<feature type="signal peptide" evidence="2">
    <location>
        <begin position="1"/>
        <end position="19"/>
    </location>
</feature>
<dbReference type="InterPro" id="IPR008969">
    <property type="entry name" value="CarboxyPept-like_regulatory"/>
</dbReference>
<dbReference type="InterPro" id="IPR041700">
    <property type="entry name" value="OMP_b-brl_3"/>
</dbReference>
<dbReference type="OrthoDB" id="603275at2"/>
<dbReference type="AlphaFoldDB" id="A0A318HYY1"/>
<gene>
    <name evidence="4" type="ORF">EJ73_01255</name>
</gene>
<dbReference type="SUPFAM" id="SSF56935">
    <property type="entry name" value="Porins"/>
    <property type="match status" value="1"/>
</dbReference>
<reference evidence="4 5" key="1">
    <citation type="submission" date="2018-05" db="EMBL/GenBank/DDBJ databases">
        <title>Genomic Encyclopedia of Type Strains, Phase I: the one thousand microbial genomes (KMG-I) project.</title>
        <authorList>
            <person name="Kyrpides N."/>
        </authorList>
    </citation>
    <scope>NUCLEOTIDE SEQUENCE [LARGE SCALE GENOMIC DNA]</scope>
    <source>
        <strain evidence="4 5">DSM 15611</strain>
    </source>
</reference>
<keyword evidence="4" id="KW-0675">Receptor</keyword>
<evidence type="ECO:0000259" key="3">
    <source>
        <dbReference type="Pfam" id="PF14905"/>
    </source>
</evidence>
<evidence type="ECO:0000256" key="1">
    <source>
        <dbReference type="SAM" id="MobiDB-lite"/>
    </source>
</evidence>
<keyword evidence="5" id="KW-1185">Reference proteome</keyword>
<feature type="chain" id="PRO_5016410961" evidence="2">
    <location>
        <begin position="20"/>
        <end position="990"/>
    </location>
</feature>
<evidence type="ECO:0000313" key="5">
    <source>
        <dbReference type="Proteomes" id="UP000248314"/>
    </source>
</evidence>
<dbReference type="Pfam" id="PF14905">
    <property type="entry name" value="OMP_b-brl_3"/>
    <property type="match status" value="1"/>
</dbReference>
<dbReference type="STRING" id="1122991.GCA_000613445_00883"/>
<protein>
    <submittedName>
        <fullName evidence="4">Outer membrane receptor protein involved in Fe transport</fullName>
    </submittedName>
</protein>
<dbReference type="SUPFAM" id="SSF49464">
    <property type="entry name" value="Carboxypeptidase regulatory domain-like"/>
    <property type="match status" value="1"/>
</dbReference>
<name>A0A318HYY1_9BACT</name>
<feature type="region of interest" description="Disordered" evidence="1">
    <location>
        <begin position="949"/>
        <end position="990"/>
    </location>
</feature>
<comment type="caution">
    <text evidence="4">The sequence shown here is derived from an EMBL/GenBank/DDBJ whole genome shotgun (WGS) entry which is preliminary data.</text>
</comment>
<evidence type="ECO:0000256" key="2">
    <source>
        <dbReference type="SAM" id="SignalP"/>
    </source>
</evidence>
<dbReference type="EMBL" id="QJJX01000012">
    <property type="protein sequence ID" value="PXX22266.1"/>
    <property type="molecule type" value="Genomic_DNA"/>
</dbReference>
<feature type="domain" description="Outer membrane protein beta-barrel" evidence="3">
    <location>
        <begin position="602"/>
        <end position="789"/>
    </location>
</feature>
<dbReference type="RefSeq" id="WP_025816920.1">
    <property type="nucleotide sequence ID" value="NZ_BAIZ01000036.1"/>
</dbReference>
<dbReference type="Gene3D" id="2.60.40.1120">
    <property type="entry name" value="Carboxypeptidase-like, regulatory domain"/>
    <property type="match status" value="1"/>
</dbReference>
<dbReference type="Pfam" id="PF13620">
    <property type="entry name" value="CarboxypepD_reg"/>
    <property type="match status" value="1"/>
</dbReference>
<keyword evidence="2" id="KW-0732">Signal</keyword>